<evidence type="ECO:0000256" key="6">
    <source>
        <dbReference type="ARBA" id="ARBA00022989"/>
    </source>
</evidence>
<evidence type="ECO:0000256" key="5">
    <source>
        <dbReference type="ARBA" id="ARBA00022692"/>
    </source>
</evidence>
<dbReference type="SUPFAM" id="SSF54523">
    <property type="entry name" value="Pili subunits"/>
    <property type="match status" value="1"/>
</dbReference>
<dbReference type="PROSITE" id="PS00409">
    <property type="entry name" value="PROKAR_NTER_METHYL"/>
    <property type="match status" value="1"/>
</dbReference>
<evidence type="ECO:0000313" key="10">
    <source>
        <dbReference type="EMBL" id="MBI5170065.1"/>
    </source>
</evidence>
<comment type="caution">
    <text evidence="10">The sequence shown here is derived from an EMBL/GenBank/DDBJ whole genome shotgun (WGS) entry which is preliminary data.</text>
</comment>
<keyword evidence="4" id="KW-0997">Cell inner membrane</keyword>
<protein>
    <submittedName>
        <fullName evidence="10">Prepilin-type N-terminal cleavage/methylation domain-containing protein</fullName>
    </submittedName>
</protein>
<dbReference type="InterPro" id="IPR045584">
    <property type="entry name" value="Pilin-like"/>
</dbReference>
<reference evidence="10" key="1">
    <citation type="submission" date="2020-07" db="EMBL/GenBank/DDBJ databases">
        <title>Huge and variable diversity of episymbiotic CPR bacteria and DPANN archaea in groundwater ecosystems.</title>
        <authorList>
            <person name="He C.Y."/>
            <person name="Keren R."/>
            <person name="Whittaker M."/>
            <person name="Farag I.F."/>
            <person name="Doudna J."/>
            <person name="Cate J.H.D."/>
            <person name="Banfield J.F."/>
        </authorList>
    </citation>
    <scope>NUCLEOTIDE SEQUENCE</scope>
    <source>
        <strain evidence="10">NC_groundwater_1813_Pr3_B-0.1um_71_17</strain>
    </source>
</reference>
<keyword evidence="7 8" id="KW-0472">Membrane</keyword>
<dbReference type="Proteomes" id="UP000696931">
    <property type="component" value="Unassembled WGS sequence"/>
</dbReference>
<evidence type="ECO:0000259" key="9">
    <source>
        <dbReference type="Pfam" id="PF12019"/>
    </source>
</evidence>
<organism evidence="10 11">
    <name type="scientific">Eiseniibacteriota bacterium</name>
    <dbReference type="NCBI Taxonomy" id="2212470"/>
    <lineage>
        <taxon>Bacteria</taxon>
        <taxon>Candidatus Eiseniibacteriota</taxon>
    </lineage>
</organism>
<comment type="subcellular location">
    <subcellularLocation>
        <location evidence="1">Cell inner membrane</location>
        <topology evidence="1">Single-pass membrane protein</topology>
    </subcellularLocation>
</comment>
<evidence type="ECO:0000256" key="1">
    <source>
        <dbReference type="ARBA" id="ARBA00004377"/>
    </source>
</evidence>
<accession>A0A933W2H2</accession>
<gene>
    <name evidence="10" type="ORF">HZA61_11295</name>
</gene>
<name>A0A933W2H2_UNCEI</name>
<dbReference type="Gene3D" id="3.30.700.10">
    <property type="entry name" value="Glycoprotein, Type 4 Pilin"/>
    <property type="match status" value="1"/>
</dbReference>
<keyword evidence="2" id="KW-1003">Cell membrane</keyword>
<dbReference type="AlphaFoldDB" id="A0A933W2H2"/>
<dbReference type="GO" id="GO:0005886">
    <property type="term" value="C:plasma membrane"/>
    <property type="evidence" value="ECO:0007669"/>
    <property type="project" value="UniProtKB-SubCell"/>
</dbReference>
<dbReference type="InterPro" id="IPR012902">
    <property type="entry name" value="N_methyl_site"/>
</dbReference>
<dbReference type="GO" id="GO:0015627">
    <property type="term" value="C:type II protein secretion system complex"/>
    <property type="evidence" value="ECO:0007669"/>
    <property type="project" value="InterPro"/>
</dbReference>
<keyword evidence="3" id="KW-0488">Methylation</keyword>
<evidence type="ECO:0000256" key="4">
    <source>
        <dbReference type="ARBA" id="ARBA00022519"/>
    </source>
</evidence>
<sequence length="145" mass="15462">MSGGRSSSGFSLIELLIVVSIMGVLFAMSVPAYQHYMQSSALKSATHEIASSMQNLRARAMSTHEAQTIHFALDSTGAGDFHVHNGTVRSHWDLPRNITYATGSGTGLTFGTDGRASTSTYIILKDASGQRDTVSVQLSGIVLVR</sequence>
<evidence type="ECO:0000256" key="3">
    <source>
        <dbReference type="ARBA" id="ARBA00022481"/>
    </source>
</evidence>
<dbReference type="InterPro" id="IPR022346">
    <property type="entry name" value="T2SS_GspH"/>
</dbReference>
<evidence type="ECO:0000256" key="8">
    <source>
        <dbReference type="SAM" id="Phobius"/>
    </source>
</evidence>
<evidence type="ECO:0000256" key="7">
    <source>
        <dbReference type="ARBA" id="ARBA00023136"/>
    </source>
</evidence>
<keyword evidence="5 8" id="KW-0812">Transmembrane</keyword>
<dbReference type="NCBIfam" id="TIGR02532">
    <property type="entry name" value="IV_pilin_GFxxxE"/>
    <property type="match status" value="1"/>
</dbReference>
<dbReference type="Pfam" id="PF12019">
    <property type="entry name" value="GspH"/>
    <property type="match status" value="1"/>
</dbReference>
<feature type="transmembrane region" description="Helical" evidence="8">
    <location>
        <begin position="12"/>
        <end position="33"/>
    </location>
</feature>
<dbReference type="GO" id="GO:0015628">
    <property type="term" value="P:protein secretion by the type II secretion system"/>
    <property type="evidence" value="ECO:0007669"/>
    <property type="project" value="InterPro"/>
</dbReference>
<evidence type="ECO:0000256" key="2">
    <source>
        <dbReference type="ARBA" id="ARBA00022475"/>
    </source>
</evidence>
<dbReference type="EMBL" id="JACRIW010000081">
    <property type="protein sequence ID" value="MBI5170065.1"/>
    <property type="molecule type" value="Genomic_DNA"/>
</dbReference>
<dbReference type="Pfam" id="PF07963">
    <property type="entry name" value="N_methyl"/>
    <property type="match status" value="1"/>
</dbReference>
<proteinExistence type="predicted"/>
<evidence type="ECO:0000313" key="11">
    <source>
        <dbReference type="Proteomes" id="UP000696931"/>
    </source>
</evidence>
<keyword evidence="6 8" id="KW-1133">Transmembrane helix</keyword>
<feature type="domain" description="General secretion pathway GspH" evidence="9">
    <location>
        <begin position="45"/>
        <end position="140"/>
    </location>
</feature>